<keyword evidence="7 10" id="KW-0472">Membrane</keyword>
<dbReference type="PROSITE" id="PS52016">
    <property type="entry name" value="TONB_DEPENDENT_REC_3"/>
    <property type="match status" value="1"/>
</dbReference>
<accession>A0ABV0BW68</accession>
<sequence>MQNSKIILTIGMSLCVLNGIAQNKTNSYKGQVRSATEVVPFATVKIDQQIIRADKNGNFSFTNNKSTVDIQITAVGKITVNRQQVVLSNYLNSPILIEMQDDSQGIDEVEVMGLTKIKEINRQAFNVTAIDATKLYNSTLNIADALDKVSGVRVRESGGVGSNTSLTLNGFSGNHIRFFLDGIPMDNFGTSFQINNIPINLAERVEVYKGVVPIWLGSDALGGAVNIVTSTKARTFVDASYSYGSFNTHRTAVNAGVTNKNGLTVLLNAYQNYSDNDYTVTTLVSNINTWESKENVKVKRFHDKYHNEALVAQVGVSNKSYADKLLLGITLGQNYKEIQTGARMVSVFGGWHRRGNTVMPTLKYQKNNLIKGLDVTLNANYNFGKEQNIDTLNRRYDWYGNYKEMGTNGERSRQLYVYKNNEGIASLAANYRLSDRQSLSLSNVATTFNRKGEDELNPQNSNLEQGQRSIKNVMGLGYSYDVKDHWSTTVFGKMITQNNKLEEAESASVTRFGYGLASTYFIKRDLQIKASYEMTNRMPTSYEIFGDLENQEANGNLKPERSHNINLGAIYGWKQGDDHRFSVAGNLIYRYSFDFIYNRLNNNQSKLVADNRDGVSTRGGDLDVHYSYKNFLNFGGSLTYQYLQNKQKYEPGYTGVSPVYNDQMPNIPYLFGNTNVDVSFHDFGGKNNKLTVGYNLLYVHDFWLYWPSRGNSSANKKQIPKQLSHDVNLVYSLGSGKYNIGVEGRNLANANLYDNFSLQKPGRSFAINLRYYFQRDHK</sequence>
<dbReference type="Gene3D" id="2.170.130.10">
    <property type="entry name" value="TonB-dependent receptor, plug domain"/>
    <property type="match status" value="1"/>
</dbReference>
<dbReference type="Pfam" id="PF07715">
    <property type="entry name" value="Plug"/>
    <property type="match status" value="1"/>
</dbReference>
<dbReference type="EMBL" id="JBDJNQ010000006">
    <property type="protein sequence ID" value="MEN5378233.1"/>
    <property type="molecule type" value="Genomic_DNA"/>
</dbReference>
<evidence type="ECO:0000256" key="5">
    <source>
        <dbReference type="ARBA" id="ARBA00022729"/>
    </source>
</evidence>
<protein>
    <submittedName>
        <fullName evidence="14">TonB-dependent receptor</fullName>
    </submittedName>
</protein>
<keyword evidence="8 14" id="KW-0675">Receptor</keyword>
<evidence type="ECO:0000256" key="6">
    <source>
        <dbReference type="ARBA" id="ARBA00023077"/>
    </source>
</evidence>
<evidence type="ECO:0000256" key="3">
    <source>
        <dbReference type="ARBA" id="ARBA00022452"/>
    </source>
</evidence>
<comment type="subcellular location">
    <subcellularLocation>
        <location evidence="1 10">Cell outer membrane</location>
        <topology evidence="1 10">Multi-pass membrane protein</topology>
    </subcellularLocation>
</comment>
<keyword evidence="4 10" id="KW-0812">Transmembrane</keyword>
<dbReference type="Proteomes" id="UP001409291">
    <property type="component" value="Unassembled WGS sequence"/>
</dbReference>
<keyword evidence="15" id="KW-1185">Reference proteome</keyword>
<dbReference type="InterPro" id="IPR039426">
    <property type="entry name" value="TonB-dep_rcpt-like"/>
</dbReference>
<feature type="domain" description="TonB-dependent receptor-like beta-barrel" evidence="12">
    <location>
        <begin position="479"/>
        <end position="747"/>
    </location>
</feature>
<evidence type="ECO:0000259" key="12">
    <source>
        <dbReference type="Pfam" id="PF00593"/>
    </source>
</evidence>
<comment type="similarity">
    <text evidence="10 11">Belongs to the TonB-dependent receptor family.</text>
</comment>
<evidence type="ECO:0000256" key="1">
    <source>
        <dbReference type="ARBA" id="ARBA00004571"/>
    </source>
</evidence>
<evidence type="ECO:0000256" key="11">
    <source>
        <dbReference type="RuleBase" id="RU003357"/>
    </source>
</evidence>
<dbReference type="SUPFAM" id="SSF56935">
    <property type="entry name" value="Porins"/>
    <property type="match status" value="1"/>
</dbReference>
<dbReference type="InterPro" id="IPR036942">
    <property type="entry name" value="Beta-barrel_TonB_sf"/>
</dbReference>
<dbReference type="PANTHER" id="PTHR30069:SF29">
    <property type="entry name" value="HEMOGLOBIN AND HEMOGLOBIN-HAPTOGLOBIN-BINDING PROTEIN 1-RELATED"/>
    <property type="match status" value="1"/>
</dbReference>
<dbReference type="Gene3D" id="2.40.170.20">
    <property type="entry name" value="TonB-dependent receptor, beta-barrel domain"/>
    <property type="match status" value="1"/>
</dbReference>
<keyword evidence="6 11" id="KW-0798">TonB box</keyword>
<feature type="domain" description="TonB-dependent receptor plug" evidence="13">
    <location>
        <begin position="123"/>
        <end position="224"/>
    </location>
</feature>
<dbReference type="RefSeq" id="WP_346581473.1">
    <property type="nucleotide sequence ID" value="NZ_JBDJLH010000001.1"/>
</dbReference>
<reference evidence="14 15" key="1">
    <citation type="submission" date="2024-04" db="EMBL/GenBank/DDBJ databases">
        <title>WGS of bacteria from Torrens River.</title>
        <authorList>
            <person name="Wyrsch E.R."/>
            <person name="Drigo B."/>
        </authorList>
    </citation>
    <scope>NUCLEOTIDE SEQUENCE [LARGE SCALE GENOMIC DNA]</scope>
    <source>
        <strain evidence="14 15">TWI391</strain>
    </source>
</reference>
<evidence type="ECO:0000259" key="13">
    <source>
        <dbReference type="Pfam" id="PF07715"/>
    </source>
</evidence>
<dbReference type="InterPro" id="IPR012910">
    <property type="entry name" value="Plug_dom"/>
</dbReference>
<evidence type="ECO:0000256" key="7">
    <source>
        <dbReference type="ARBA" id="ARBA00023136"/>
    </source>
</evidence>
<name>A0ABV0BW68_9SPHI</name>
<evidence type="ECO:0000313" key="15">
    <source>
        <dbReference type="Proteomes" id="UP001409291"/>
    </source>
</evidence>
<dbReference type="InterPro" id="IPR000531">
    <property type="entry name" value="Beta-barrel_TonB"/>
</dbReference>
<evidence type="ECO:0000256" key="9">
    <source>
        <dbReference type="ARBA" id="ARBA00023237"/>
    </source>
</evidence>
<keyword evidence="2 10" id="KW-0813">Transport</keyword>
<comment type="caution">
    <text evidence="14">The sequence shown here is derived from an EMBL/GenBank/DDBJ whole genome shotgun (WGS) entry which is preliminary data.</text>
</comment>
<evidence type="ECO:0000313" key="14">
    <source>
        <dbReference type="EMBL" id="MEN5378233.1"/>
    </source>
</evidence>
<proteinExistence type="inferred from homology"/>
<evidence type="ECO:0000256" key="4">
    <source>
        <dbReference type="ARBA" id="ARBA00022692"/>
    </source>
</evidence>
<dbReference type="Pfam" id="PF00593">
    <property type="entry name" value="TonB_dep_Rec_b-barrel"/>
    <property type="match status" value="1"/>
</dbReference>
<dbReference type="PANTHER" id="PTHR30069">
    <property type="entry name" value="TONB-DEPENDENT OUTER MEMBRANE RECEPTOR"/>
    <property type="match status" value="1"/>
</dbReference>
<dbReference type="InterPro" id="IPR037066">
    <property type="entry name" value="Plug_dom_sf"/>
</dbReference>
<keyword evidence="3 10" id="KW-1134">Transmembrane beta strand</keyword>
<gene>
    <name evidence="14" type="ORF">ABE541_13290</name>
</gene>
<keyword evidence="5" id="KW-0732">Signal</keyword>
<evidence type="ECO:0000256" key="10">
    <source>
        <dbReference type="PROSITE-ProRule" id="PRU01360"/>
    </source>
</evidence>
<organism evidence="14 15">
    <name type="scientific">Sphingobacterium kitahiroshimense</name>
    <dbReference type="NCBI Taxonomy" id="470446"/>
    <lineage>
        <taxon>Bacteria</taxon>
        <taxon>Pseudomonadati</taxon>
        <taxon>Bacteroidota</taxon>
        <taxon>Sphingobacteriia</taxon>
        <taxon>Sphingobacteriales</taxon>
        <taxon>Sphingobacteriaceae</taxon>
        <taxon>Sphingobacterium</taxon>
    </lineage>
</organism>
<keyword evidence="9 10" id="KW-0998">Cell outer membrane</keyword>
<evidence type="ECO:0000256" key="2">
    <source>
        <dbReference type="ARBA" id="ARBA00022448"/>
    </source>
</evidence>
<evidence type="ECO:0000256" key="8">
    <source>
        <dbReference type="ARBA" id="ARBA00023170"/>
    </source>
</evidence>